<evidence type="ECO:0000313" key="6">
    <source>
        <dbReference type="EMBL" id="HHP67503.1"/>
    </source>
</evidence>
<evidence type="ECO:0000256" key="3">
    <source>
        <dbReference type="ARBA" id="ARBA00022989"/>
    </source>
</evidence>
<dbReference type="Pfam" id="PF09685">
    <property type="entry name" value="MamF_MmsF"/>
    <property type="match status" value="1"/>
</dbReference>
<dbReference type="InterPro" id="IPR019109">
    <property type="entry name" value="MamF_MmsF"/>
</dbReference>
<feature type="transmembrane region" description="Helical" evidence="5">
    <location>
        <begin position="39"/>
        <end position="62"/>
    </location>
</feature>
<proteinExistence type="predicted"/>
<gene>
    <name evidence="6" type="ORF">ENM60_01730</name>
</gene>
<feature type="transmembrane region" description="Helical" evidence="5">
    <location>
        <begin position="69"/>
        <end position="91"/>
    </location>
</feature>
<dbReference type="EMBL" id="DRYK01000026">
    <property type="protein sequence ID" value="HHP67503.1"/>
    <property type="molecule type" value="Genomic_DNA"/>
</dbReference>
<protein>
    <recommendedName>
        <fullName evidence="7">DUF4870 domain-containing protein</fullName>
    </recommendedName>
</protein>
<name>A0A7J3XY37_9CREN</name>
<comment type="caution">
    <text evidence="6">The sequence shown here is derived from an EMBL/GenBank/DDBJ whole genome shotgun (WGS) entry which is preliminary data.</text>
</comment>
<reference evidence="6" key="1">
    <citation type="journal article" date="2020" name="mSystems">
        <title>Genome- and Community-Level Interaction Insights into Carbon Utilization and Element Cycling Functions of Hydrothermarchaeota in Hydrothermal Sediment.</title>
        <authorList>
            <person name="Zhou Z."/>
            <person name="Liu Y."/>
            <person name="Xu W."/>
            <person name="Pan J."/>
            <person name="Luo Z.H."/>
            <person name="Li M."/>
        </authorList>
    </citation>
    <scope>NUCLEOTIDE SEQUENCE [LARGE SCALE GENOMIC DNA]</scope>
    <source>
        <strain evidence="6">SpSt-110</strain>
    </source>
</reference>
<evidence type="ECO:0000256" key="1">
    <source>
        <dbReference type="ARBA" id="ARBA00004141"/>
    </source>
</evidence>
<evidence type="ECO:0000256" key="4">
    <source>
        <dbReference type="ARBA" id="ARBA00023136"/>
    </source>
</evidence>
<sequence>MAAQEEKVYGLIAWLIPIVGPVVSLILKPGVRYVKHWSILSISFLIVAILGYAVIGILDLILSIIHLGLIGKVLTTLFAILVLIVWVVGILKAAEGEYWKPPLIYDIALKLGLE</sequence>
<feature type="transmembrane region" description="Helical" evidence="5">
    <location>
        <begin position="7"/>
        <end position="27"/>
    </location>
</feature>
<evidence type="ECO:0000256" key="2">
    <source>
        <dbReference type="ARBA" id="ARBA00022692"/>
    </source>
</evidence>
<dbReference type="AlphaFoldDB" id="A0A7J3XY37"/>
<keyword evidence="2 5" id="KW-0812">Transmembrane</keyword>
<accession>A0A7J3XY37</accession>
<keyword evidence="3 5" id="KW-1133">Transmembrane helix</keyword>
<keyword evidence="4 5" id="KW-0472">Membrane</keyword>
<comment type="subcellular location">
    <subcellularLocation>
        <location evidence="1">Membrane</location>
        <topology evidence="1">Multi-pass membrane protein</topology>
    </subcellularLocation>
</comment>
<organism evidence="6">
    <name type="scientific">Thermogladius calderae</name>
    <dbReference type="NCBI Taxonomy" id="1200300"/>
    <lineage>
        <taxon>Archaea</taxon>
        <taxon>Thermoproteota</taxon>
        <taxon>Thermoprotei</taxon>
        <taxon>Desulfurococcales</taxon>
        <taxon>Desulfurococcaceae</taxon>
        <taxon>Thermogladius</taxon>
    </lineage>
</organism>
<evidence type="ECO:0008006" key="7">
    <source>
        <dbReference type="Google" id="ProtNLM"/>
    </source>
</evidence>
<evidence type="ECO:0000256" key="5">
    <source>
        <dbReference type="SAM" id="Phobius"/>
    </source>
</evidence>